<reference evidence="2 9" key="4">
    <citation type="submission" date="2018-11" db="EMBL/GenBank/DDBJ databases">
        <authorList>
            <consortium name="Veterinary Laboratory Investigation and Response Network"/>
        </authorList>
    </citation>
    <scope>NUCLEOTIDE SEQUENCE [LARGE SCALE GENOMIC DNA]</scope>
    <source>
        <strain evidence="2 9">SPSE-18-VL-LA-PA-Ryan-0021</strain>
    </source>
</reference>
<evidence type="ECO:0000256" key="1">
    <source>
        <dbReference type="SAM" id="Phobius"/>
    </source>
</evidence>
<reference evidence="6 7" key="1">
    <citation type="journal article" date="2018" name="Vet. Microbiol.">
        <title>Clonal diversity and geographic distribution of methicillin-resistant Staphylococcus pseudintermedius from Australian animals: Discovery of novel sequence types.</title>
        <authorList>
            <person name="Worthing K.A."/>
            <person name="Abraham S."/>
            <person name="Coombs G.W."/>
            <person name="Pang S."/>
            <person name="Saputra S."/>
            <person name="Jordan D."/>
            <person name="Trott D.J."/>
            <person name="Norris J.M."/>
        </authorList>
    </citation>
    <scope>NUCLEOTIDE SEQUENCE [LARGE SCALE GENOMIC DNA]</scope>
    <source>
        <strain evidence="3 7">ST525 1</strain>
        <strain evidence="4 6">ST71 3</strain>
    </source>
</reference>
<keyword evidence="1" id="KW-0812">Transmembrane</keyword>
<gene>
    <name evidence="3" type="ORF">DD902_10525</name>
    <name evidence="4" type="ORF">DD924_10250</name>
    <name evidence="5" type="ORF">DV961_06115</name>
    <name evidence="2" type="ORF">EGV54_00745</name>
</gene>
<dbReference type="EMBL" id="QEIV01000969">
    <property type="protein sequence ID" value="PWZ98052.1"/>
    <property type="molecule type" value="Genomic_DNA"/>
</dbReference>
<feature type="transmembrane region" description="Helical" evidence="1">
    <location>
        <begin position="6"/>
        <end position="24"/>
    </location>
</feature>
<keyword evidence="1" id="KW-0472">Membrane</keyword>
<dbReference type="RefSeq" id="WP_014613959.1">
    <property type="nucleotide sequence ID" value="NZ_BAAFHS010000001.1"/>
</dbReference>
<name>A0A166P4K1_STAPS</name>
<evidence type="ECO:0000313" key="5">
    <source>
        <dbReference type="EMBL" id="REA81991.1"/>
    </source>
</evidence>
<protein>
    <recommendedName>
        <fullName evidence="10">Permease</fullName>
    </recommendedName>
</protein>
<evidence type="ECO:0000313" key="2">
    <source>
        <dbReference type="EMBL" id="EGQ4383628.1"/>
    </source>
</evidence>
<evidence type="ECO:0008006" key="10">
    <source>
        <dbReference type="Google" id="ProtNLM"/>
    </source>
</evidence>
<dbReference type="GeneID" id="93825152"/>
<evidence type="ECO:0000313" key="6">
    <source>
        <dbReference type="Proteomes" id="UP000246351"/>
    </source>
</evidence>
<dbReference type="AlphaFoldDB" id="A0A166P4K1"/>
<dbReference type="Proteomes" id="UP000246800">
    <property type="component" value="Unassembled WGS sequence"/>
</dbReference>
<keyword evidence="9" id="KW-1185">Reference proteome</keyword>
<dbReference type="eggNOG" id="COG3523">
    <property type="taxonomic scope" value="Bacteria"/>
</dbReference>
<evidence type="ECO:0000313" key="7">
    <source>
        <dbReference type="Proteomes" id="UP000246800"/>
    </source>
</evidence>
<dbReference type="Proteomes" id="UP000246351">
    <property type="component" value="Unassembled WGS sequence"/>
</dbReference>
<sequence>MAILDMPNYIWITLLIMVVLTLFCTLVLNKWFFTAIIMFIVLGALAFILPNFKPIRYEPLLGYAAFVAILSLILSFILWFITRDWRKKRQMKKYEKERARFEQQHRS</sequence>
<dbReference type="Proteomes" id="UP000600220">
    <property type="component" value="Unassembled WGS sequence"/>
</dbReference>
<comment type="caution">
    <text evidence="3">The sequence shown here is derived from an EMBL/GenBank/DDBJ whole genome shotgun (WGS) entry which is preliminary data.</text>
</comment>
<dbReference type="EMBL" id="QQPC01000034">
    <property type="protein sequence ID" value="REA81991.1"/>
    <property type="molecule type" value="Genomic_DNA"/>
</dbReference>
<evidence type="ECO:0000313" key="3">
    <source>
        <dbReference type="EMBL" id="PWZ73596.1"/>
    </source>
</evidence>
<proteinExistence type="predicted"/>
<organism evidence="3 7">
    <name type="scientific">Staphylococcus pseudintermedius</name>
    <dbReference type="NCBI Taxonomy" id="283734"/>
    <lineage>
        <taxon>Bacteria</taxon>
        <taxon>Bacillati</taxon>
        <taxon>Bacillota</taxon>
        <taxon>Bacilli</taxon>
        <taxon>Bacillales</taxon>
        <taxon>Staphylococcaceae</taxon>
        <taxon>Staphylococcus</taxon>
        <taxon>Staphylococcus intermedius group</taxon>
    </lineage>
</organism>
<dbReference type="Proteomes" id="UP000256409">
    <property type="component" value="Unassembled WGS sequence"/>
</dbReference>
<evidence type="ECO:0000313" key="9">
    <source>
        <dbReference type="Proteomes" id="UP000600220"/>
    </source>
</evidence>
<dbReference type="EMBL" id="AAXKXX010000001">
    <property type="protein sequence ID" value="EGQ4383628.1"/>
    <property type="molecule type" value="Genomic_DNA"/>
</dbReference>
<feature type="transmembrane region" description="Helical" evidence="1">
    <location>
        <begin position="31"/>
        <end position="49"/>
    </location>
</feature>
<dbReference type="EMBL" id="QEIT01000063">
    <property type="protein sequence ID" value="PWZ73596.1"/>
    <property type="molecule type" value="Genomic_DNA"/>
</dbReference>
<accession>A0A166P4K1</accession>
<dbReference type="OrthoDB" id="2390434at2"/>
<reference evidence="8" key="3">
    <citation type="journal article" date="2018" name="Vet. Microbiol.">
        <title>Molecular epidemiology of methicillin-resistant staphylococci amongst veterinary personnel, personnel-owned pets, patients and the hospital environment of two companion animal veterinary hospitals.</title>
        <authorList>
            <person name="Worthing K.A."/>
            <person name="Brown J."/>
            <person name="Gerber L."/>
            <person name="Abraham S."/>
            <person name="Trott D."/>
            <person name="Norris J.M."/>
        </authorList>
    </citation>
    <scope>NUCLEOTIDE SEQUENCE [LARGE SCALE GENOMIC DNA]</scope>
    <source>
        <strain evidence="8">ST496-2</strain>
    </source>
</reference>
<feature type="transmembrane region" description="Helical" evidence="1">
    <location>
        <begin position="61"/>
        <end position="82"/>
    </location>
</feature>
<evidence type="ECO:0000313" key="4">
    <source>
        <dbReference type="EMBL" id="PWZ98052.1"/>
    </source>
</evidence>
<evidence type="ECO:0000313" key="8">
    <source>
        <dbReference type="Proteomes" id="UP000256409"/>
    </source>
</evidence>
<reference evidence="5" key="2">
    <citation type="journal article" date="2018" name="Vet. Microbiol.">
        <title>Methicillin-resistant staphylococci amongst veterinary personnel, personnel-owned pets, patients and the hospital environment of two small animal veterinary hospitals.</title>
        <authorList>
            <person name="Worthing K.A."/>
            <person name="Brown J."/>
            <person name="Gerber L."/>
            <person name="Abraham S."/>
            <person name="Trott D."/>
            <person name="Norris J.M."/>
        </authorList>
    </citation>
    <scope>NUCLEOTIDE SEQUENCE</scope>
    <source>
        <strain evidence="5">ST496-2</strain>
    </source>
</reference>
<keyword evidence="1" id="KW-1133">Transmembrane helix</keyword>